<dbReference type="OrthoDB" id="10263222at2759"/>
<accession>A0A1Y2A4B3</accession>
<dbReference type="GO" id="GO:0000460">
    <property type="term" value="P:maturation of 5.8S rRNA"/>
    <property type="evidence" value="ECO:0007669"/>
    <property type="project" value="TreeGrafter"/>
</dbReference>
<dbReference type="PANTHER" id="PTHR15002">
    <property type="entry name" value="RIBOSOMAL BIOGENESIS PROTEIN LAS1L"/>
    <property type="match status" value="1"/>
</dbReference>
<evidence type="ECO:0000313" key="1">
    <source>
        <dbReference type="EMBL" id="ORY17137.1"/>
    </source>
</evidence>
<protein>
    <submittedName>
        <fullName evidence="1">Las1-like-domain-containing protein</fullName>
    </submittedName>
</protein>
<evidence type="ECO:0000313" key="2">
    <source>
        <dbReference type="Proteomes" id="UP000193144"/>
    </source>
</evidence>
<dbReference type="GO" id="GO:0030687">
    <property type="term" value="C:preribosome, large subunit precursor"/>
    <property type="evidence" value="ECO:0007669"/>
    <property type="project" value="TreeGrafter"/>
</dbReference>
<dbReference type="Proteomes" id="UP000193144">
    <property type="component" value="Unassembled WGS sequence"/>
</dbReference>
<dbReference type="PANTHER" id="PTHR15002:SF0">
    <property type="entry name" value="RIBOSOMAL BIOGENESIS PROTEIN LAS1L"/>
    <property type="match status" value="1"/>
</dbReference>
<dbReference type="GO" id="GO:0000470">
    <property type="term" value="P:maturation of LSU-rRNA"/>
    <property type="evidence" value="ECO:0007669"/>
    <property type="project" value="TreeGrafter"/>
</dbReference>
<organism evidence="1 2">
    <name type="scientific">Clohesyomyces aquaticus</name>
    <dbReference type="NCBI Taxonomy" id="1231657"/>
    <lineage>
        <taxon>Eukaryota</taxon>
        <taxon>Fungi</taxon>
        <taxon>Dikarya</taxon>
        <taxon>Ascomycota</taxon>
        <taxon>Pezizomycotina</taxon>
        <taxon>Dothideomycetes</taxon>
        <taxon>Pleosporomycetidae</taxon>
        <taxon>Pleosporales</taxon>
        <taxon>Lindgomycetaceae</taxon>
        <taxon>Clohesyomyces</taxon>
    </lineage>
</organism>
<comment type="caution">
    <text evidence="1">The sequence shown here is derived from an EMBL/GenBank/DDBJ whole genome shotgun (WGS) entry which is preliminary data.</text>
</comment>
<proteinExistence type="predicted"/>
<dbReference type="AlphaFoldDB" id="A0A1Y2A4B3"/>
<dbReference type="GO" id="GO:0004519">
    <property type="term" value="F:endonuclease activity"/>
    <property type="evidence" value="ECO:0007669"/>
    <property type="project" value="InterPro"/>
</dbReference>
<gene>
    <name evidence="1" type="ORF">BCR34DRAFT_61916</name>
</gene>
<dbReference type="GO" id="GO:0090730">
    <property type="term" value="C:Las1 complex"/>
    <property type="evidence" value="ECO:0007669"/>
    <property type="project" value="InterPro"/>
</dbReference>
<reference evidence="1 2" key="1">
    <citation type="submission" date="2016-07" db="EMBL/GenBank/DDBJ databases">
        <title>Pervasive Adenine N6-methylation of Active Genes in Fungi.</title>
        <authorList>
            <consortium name="DOE Joint Genome Institute"/>
            <person name="Mondo S.J."/>
            <person name="Dannebaum R.O."/>
            <person name="Kuo R.C."/>
            <person name="Labutti K."/>
            <person name="Haridas S."/>
            <person name="Kuo A."/>
            <person name="Salamov A."/>
            <person name="Ahrendt S.R."/>
            <person name="Lipzen A."/>
            <person name="Sullivan W."/>
            <person name="Andreopoulos W.B."/>
            <person name="Clum A."/>
            <person name="Lindquist E."/>
            <person name="Daum C."/>
            <person name="Ramamoorthy G.K."/>
            <person name="Gryganskyi A."/>
            <person name="Culley D."/>
            <person name="Magnuson J.K."/>
            <person name="James T.Y."/>
            <person name="O'Malley M.A."/>
            <person name="Stajich J.E."/>
            <person name="Spatafora J.W."/>
            <person name="Visel A."/>
            <person name="Grigoriev I.V."/>
        </authorList>
    </citation>
    <scope>NUCLEOTIDE SEQUENCE [LARGE SCALE GENOMIC DNA]</scope>
    <source>
        <strain evidence="1 2">CBS 115471</strain>
    </source>
</reference>
<dbReference type="Pfam" id="PF04031">
    <property type="entry name" value="Las1"/>
    <property type="match status" value="1"/>
</dbReference>
<name>A0A1Y2A4B3_9PLEO</name>
<dbReference type="EMBL" id="MCFA01000014">
    <property type="protein sequence ID" value="ORY17137.1"/>
    <property type="molecule type" value="Genomic_DNA"/>
</dbReference>
<dbReference type="STRING" id="1231657.A0A1Y2A4B3"/>
<keyword evidence="2" id="KW-1185">Reference proteome</keyword>
<dbReference type="InterPro" id="IPR007174">
    <property type="entry name" value="Las1"/>
</dbReference>
<sequence length="459" mass="52248">MAKILFTVTPWRDGTELLELRRDLYSRSNDVENDNRERAVNKALAWRARKYEMPLALDSTIDLVDAMIQDDRNKLPHNALRLLYAAAISRFVTGFADSQAGLSRNRPQPMEEAATSLDFPVGLLETRHCIVHRHLPTLGHLKRAAQDSLDWLWAWYWIHLDILVSEAHVDPTIHSMDSREAAQKLQAILKMYVRNRKAELKSKAQSKSGKSNSPPSSHAVEAAIEECFALPQPLPSTFKLVAEQLIGQQSIIPSDKKLGSTMQGAYLIWTPLLLKFISRQAPFLNLLVNQLQSFLSRPPSPMLAISEDPKREAMCEWLLHILTSNDWRSSRSKVLHRSLLDDVMSQCFLEPSFWNLKLAEEILRNEPMRKVYGAELSDSWDEILKAAKEDQEGDEDVDMDVDVTHESQEVQTVDSDTHQVAAGERKECVAEKSRGIRKAVGMWKRRPIGEVPVGWEDDE</sequence>